<accession>A0A9P4HGB0</accession>
<name>A0A9P4HGB0_9PLEO</name>
<dbReference type="InterPro" id="IPR001138">
    <property type="entry name" value="Zn2Cys6_DnaBD"/>
</dbReference>
<dbReference type="SMART" id="SM00066">
    <property type="entry name" value="GAL4"/>
    <property type="match status" value="1"/>
</dbReference>
<dbReference type="SUPFAM" id="SSF57701">
    <property type="entry name" value="Zn2/Cys6 DNA-binding domain"/>
    <property type="match status" value="1"/>
</dbReference>
<evidence type="ECO:0000259" key="2">
    <source>
        <dbReference type="PROSITE" id="PS50048"/>
    </source>
</evidence>
<dbReference type="PANTHER" id="PTHR46910:SF40">
    <property type="entry name" value="ZN(II)2CYS6 TRANSCRIPTION FACTOR (EUROFUNG)"/>
    <property type="match status" value="1"/>
</dbReference>
<dbReference type="InterPro" id="IPR050987">
    <property type="entry name" value="AtrR-like"/>
</dbReference>
<proteinExistence type="predicted"/>
<reference evidence="3" key="1">
    <citation type="journal article" date="2020" name="Stud. Mycol.">
        <title>101 Dothideomycetes genomes: a test case for predicting lifestyles and emergence of pathogens.</title>
        <authorList>
            <person name="Haridas S."/>
            <person name="Albert R."/>
            <person name="Binder M."/>
            <person name="Bloem J."/>
            <person name="Labutti K."/>
            <person name="Salamov A."/>
            <person name="Andreopoulos B."/>
            <person name="Baker S."/>
            <person name="Barry K."/>
            <person name="Bills G."/>
            <person name="Bluhm B."/>
            <person name="Cannon C."/>
            <person name="Castanera R."/>
            <person name="Culley D."/>
            <person name="Daum C."/>
            <person name="Ezra D."/>
            <person name="Gonzalez J."/>
            <person name="Henrissat B."/>
            <person name="Kuo A."/>
            <person name="Liang C."/>
            <person name="Lipzen A."/>
            <person name="Lutzoni F."/>
            <person name="Magnuson J."/>
            <person name="Mondo S."/>
            <person name="Nolan M."/>
            <person name="Ohm R."/>
            <person name="Pangilinan J."/>
            <person name="Park H.-J."/>
            <person name="Ramirez L."/>
            <person name="Alfaro M."/>
            <person name="Sun H."/>
            <person name="Tritt A."/>
            <person name="Yoshinaga Y."/>
            <person name="Zwiers L.-H."/>
            <person name="Turgeon B."/>
            <person name="Goodwin S."/>
            <person name="Spatafora J."/>
            <person name="Crous P."/>
            <person name="Grigoriev I."/>
        </authorList>
    </citation>
    <scope>NUCLEOTIDE SEQUENCE</scope>
    <source>
        <strain evidence="3">CBS 110217</strain>
    </source>
</reference>
<dbReference type="EMBL" id="ML978161">
    <property type="protein sequence ID" value="KAF2034480.1"/>
    <property type="molecule type" value="Genomic_DNA"/>
</dbReference>
<organism evidence="3 4">
    <name type="scientific">Setomelanomma holmii</name>
    <dbReference type="NCBI Taxonomy" id="210430"/>
    <lineage>
        <taxon>Eukaryota</taxon>
        <taxon>Fungi</taxon>
        <taxon>Dikarya</taxon>
        <taxon>Ascomycota</taxon>
        <taxon>Pezizomycotina</taxon>
        <taxon>Dothideomycetes</taxon>
        <taxon>Pleosporomycetidae</taxon>
        <taxon>Pleosporales</taxon>
        <taxon>Pleosporineae</taxon>
        <taxon>Phaeosphaeriaceae</taxon>
        <taxon>Setomelanomma</taxon>
    </lineage>
</organism>
<dbReference type="PANTHER" id="PTHR46910">
    <property type="entry name" value="TRANSCRIPTION FACTOR PDR1"/>
    <property type="match status" value="1"/>
</dbReference>
<dbReference type="PROSITE" id="PS00463">
    <property type="entry name" value="ZN2_CY6_FUNGAL_1"/>
    <property type="match status" value="1"/>
</dbReference>
<evidence type="ECO:0000256" key="1">
    <source>
        <dbReference type="ARBA" id="ARBA00023242"/>
    </source>
</evidence>
<gene>
    <name evidence="3" type="ORF">EK21DRAFT_97567</name>
</gene>
<feature type="domain" description="Zn(2)-C6 fungal-type" evidence="2">
    <location>
        <begin position="17"/>
        <end position="48"/>
    </location>
</feature>
<evidence type="ECO:0000313" key="4">
    <source>
        <dbReference type="Proteomes" id="UP000799777"/>
    </source>
</evidence>
<dbReference type="CDD" id="cd12148">
    <property type="entry name" value="fungal_TF_MHR"/>
    <property type="match status" value="1"/>
</dbReference>
<dbReference type="Pfam" id="PF00172">
    <property type="entry name" value="Zn_clus"/>
    <property type="match status" value="1"/>
</dbReference>
<keyword evidence="4" id="KW-1185">Reference proteome</keyword>
<keyword evidence="1" id="KW-0539">Nucleus</keyword>
<dbReference type="PROSITE" id="PS50048">
    <property type="entry name" value="ZN2_CY6_FUNGAL_2"/>
    <property type="match status" value="1"/>
</dbReference>
<dbReference type="GO" id="GO:0000981">
    <property type="term" value="F:DNA-binding transcription factor activity, RNA polymerase II-specific"/>
    <property type="evidence" value="ECO:0007669"/>
    <property type="project" value="InterPro"/>
</dbReference>
<sequence length="390" mass="44220">MGKLRIDERARSRTLAACDACRMRKVKCVPSDGSRCLMCRELDIECTTERPRKKRGSKNRYVQALRAQLDGTVPVDPEQHDLEVIAPSDVLHHSIADWFDWIYPVAPVLHRNQFMQRLDGSPTSTRDRSTGFLLLVASISAATVASLRRRRHNYGALWSSLSSITLDRALTLYNFSSAVHHEHGIDAPLAFRLSAESAISIKYLIHQQLDRIPFIEQHLLKRIYWLIFAGQCTGDLHGRRMLVLHHAHESISGLLPIAVTDEELLHGPVSTPIDVISPDWSYISGLDALSRLFLIWQSSQAVPVQSFENLQDHLSRAHKTLNDLPPQLSWGEKSDAPGYFGFNVQKVNLKVTQLHIRSNLLEQVNTLARDHGFRITPDTIYKRASTWTSF</sequence>
<protein>
    <recommendedName>
        <fullName evidence="2">Zn(2)-C6 fungal-type domain-containing protein</fullName>
    </recommendedName>
</protein>
<dbReference type="Gene3D" id="4.10.240.10">
    <property type="entry name" value="Zn(2)-C6 fungal-type DNA-binding domain"/>
    <property type="match status" value="1"/>
</dbReference>
<dbReference type="AlphaFoldDB" id="A0A9P4HGB0"/>
<evidence type="ECO:0000313" key="3">
    <source>
        <dbReference type="EMBL" id="KAF2034480.1"/>
    </source>
</evidence>
<dbReference type="GO" id="GO:0008270">
    <property type="term" value="F:zinc ion binding"/>
    <property type="evidence" value="ECO:0007669"/>
    <property type="project" value="InterPro"/>
</dbReference>
<dbReference type="CDD" id="cd00067">
    <property type="entry name" value="GAL4"/>
    <property type="match status" value="1"/>
</dbReference>
<dbReference type="OrthoDB" id="2534600at2759"/>
<dbReference type="Proteomes" id="UP000799777">
    <property type="component" value="Unassembled WGS sequence"/>
</dbReference>
<comment type="caution">
    <text evidence="3">The sequence shown here is derived from an EMBL/GenBank/DDBJ whole genome shotgun (WGS) entry which is preliminary data.</text>
</comment>
<dbReference type="InterPro" id="IPR036864">
    <property type="entry name" value="Zn2-C6_fun-type_DNA-bd_sf"/>
</dbReference>